<evidence type="ECO:0000256" key="1">
    <source>
        <dbReference type="ARBA" id="ARBA00001231"/>
    </source>
</evidence>
<dbReference type="GO" id="GO:0004563">
    <property type="term" value="F:beta-N-acetylhexosaminidase activity"/>
    <property type="evidence" value="ECO:0007669"/>
    <property type="project" value="UniProtKB-EC"/>
</dbReference>
<comment type="catalytic activity">
    <reaction evidence="1">
        <text>Hydrolysis of terminal non-reducing N-acetyl-D-hexosamine residues in N-acetyl-beta-D-hexosaminides.</text>
        <dbReference type="EC" id="3.2.1.52"/>
    </reaction>
</comment>
<comment type="similarity">
    <text evidence="2">Belongs to the glycosyl hydrolase 20 family.</text>
</comment>
<dbReference type="InterPro" id="IPR015883">
    <property type="entry name" value="Glyco_hydro_20_cat"/>
</dbReference>
<dbReference type="EC" id="3.2.1.52" evidence="3"/>
<evidence type="ECO:0000256" key="2">
    <source>
        <dbReference type="ARBA" id="ARBA00006285"/>
    </source>
</evidence>
<dbReference type="CDD" id="cd06563">
    <property type="entry name" value="GH20_chitobiase-like"/>
    <property type="match status" value="1"/>
</dbReference>
<evidence type="ECO:0000313" key="9">
    <source>
        <dbReference type="EMBL" id="OKS85797.1"/>
    </source>
</evidence>
<dbReference type="SUPFAM" id="SSF51445">
    <property type="entry name" value="(Trans)glycosidases"/>
    <property type="match status" value="1"/>
</dbReference>
<feature type="signal peptide" evidence="7">
    <location>
        <begin position="1"/>
        <end position="27"/>
    </location>
</feature>
<evidence type="ECO:0000313" key="10">
    <source>
        <dbReference type="Proteomes" id="UP000186720"/>
    </source>
</evidence>
<comment type="caution">
    <text evidence="9">The sequence shown here is derived from an EMBL/GenBank/DDBJ whole genome shotgun (WGS) entry which is preliminary data.</text>
</comment>
<dbReference type="Pfam" id="PF13290">
    <property type="entry name" value="CHB_HEX_C_1"/>
    <property type="match status" value="1"/>
</dbReference>
<dbReference type="PRINTS" id="PR00738">
    <property type="entry name" value="GLHYDRLASE20"/>
</dbReference>
<evidence type="ECO:0000259" key="8">
    <source>
        <dbReference type="PROSITE" id="PS51820"/>
    </source>
</evidence>
<protein>
    <recommendedName>
        <fullName evidence="3">beta-N-acetylhexosaminidase</fullName>
        <ecNumber evidence="3">3.2.1.52</ecNumber>
    </recommendedName>
</protein>
<keyword evidence="7" id="KW-0732">Signal</keyword>
<dbReference type="GO" id="GO:0016020">
    <property type="term" value="C:membrane"/>
    <property type="evidence" value="ECO:0007669"/>
    <property type="project" value="TreeGrafter"/>
</dbReference>
<dbReference type="InterPro" id="IPR037524">
    <property type="entry name" value="PA14/GLEYA"/>
</dbReference>
<dbReference type="InterPro" id="IPR059177">
    <property type="entry name" value="GH29D-like_dom"/>
</dbReference>
<dbReference type="SUPFAM" id="SSF55545">
    <property type="entry name" value="beta-N-acetylhexosaminidase-like domain"/>
    <property type="match status" value="1"/>
</dbReference>
<dbReference type="Gene3D" id="3.20.20.80">
    <property type="entry name" value="Glycosidases"/>
    <property type="match status" value="1"/>
</dbReference>
<feature type="chain" id="PRO_5010210427" description="beta-N-acetylhexosaminidase" evidence="7">
    <location>
        <begin position="28"/>
        <end position="775"/>
    </location>
</feature>
<dbReference type="InterPro" id="IPR015882">
    <property type="entry name" value="HEX_bac_N"/>
</dbReference>
<accession>A0A1Q5ZVJ5</accession>
<proteinExistence type="inferred from homology"/>
<evidence type="ECO:0000256" key="7">
    <source>
        <dbReference type="SAM" id="SignalP"/>
    </source>
</evidence>
<dbReference type="AlphaFoldDB" id="A0A1Q5ZVJ5"/>
<keyword evidence="10" id="KW-1185">Reference proteome</keyword>
<feature type="domain" description="PA14" evidence="8">
    <location>
        <begin position="634"/>
        <end position="773"/>
    </location>
</feature>
<keyword evidence="4" id="KW-0378">Hydrolase</keyword>
<name>A0A1Q5ZVJ5_9SPHI</name>
<organism evidence="9 10">
    <name type="scientific">Mucilaginibacter polytrichastri</name>
    <dbReference type="NCBI Taxonomy" id="1302689"/>
    <lineage>
        <taxon>Bacteria</taxon>
        <taxon>Pseudomonadati</taxon>
        <taxon>Bacteroidota</taxon>
        <taxon>Sphingobacteriia</taxon>
        <taxon>Sphingobacteriales</taxon>
        <taxon>Sphingobacteriaceae</taxon>
        <taxon>Mucilaginibacter</taxon>
    </lineage>
</organism>
<dbReference type="PANTHER" id="PTHR22600">
    <property type="entry name" value="BETA-HEXOSAMINIDASE"/>
    <property type="match status" value="1"/>
</dbReference>
<evidence type="ECO:0000256" key="3">
    <source>
        <dbReference type="ARBA" id="ARBA00012663"/>
    </source>
</evidence>
<dbReference type="InterPro" id="IPR025705">
    <property type="entry name" value="Beta_hexosaminidase_sua/sub"/>
</dbReference>
<dbReference type="GO" id="GO:0030203">
    <property type="term" value="P:glycosaminoglycan metabolic process"/>
    <property type="evidence" value="ECO:0007669"/>
    <property type="project" value="TreeGrafter"/>
</dbReference>
<dbReference type="RefSeq" id="WP_083627312.1">
    <property type="nucleotide sequence ID" value="NZ_FPAM01000002.1"/>
</dbReference>
<dbReference type="InterPro" id="IPR029018">
    <property type="entry name" value="Hex-like_dom2"/>
</dbReference>
<keyword evidence="5" id="KW-0326">Glycosidase</keyword>
<dbReference type="PROSITE" id="PS51820">
    <property type="entry name" value="PA14"/>
    <property type="match status" value="1"/>
</dbReference>
<dbReference type="InterPro" id="IPR011658">
    <property type="entry name" value="PA14_dom"/>
</dbReference>
<dbReference type="Gene3D" id="3.30.379.10">
    <property type="entry name" value="Chitobiase/beta-hexosaminidase domain 2-like"/>
    <property type="match status" value="1"/>
</dbReference>
<dbReference type="InterPro" id="IPR017853">
    <property type="entry name" value="GH"/>
</dbReference>
<dbReference type="Proteomes" id="UP000186720">
    <property type="component" value="Unassembled WGS sequence"/>
</dbReference>
<gene>
    <name evidence="9" type="ORF">RG47T_1243</name>
</gene>
<dbReference type="EMBL" id="MPPL01000001">
    <property type="protein sequence ID" value="OKS85797.1"/>
    <property type="molecule type" value="Genomic_DNA"/>
</dbReference>
<dbReference type="GO" id="GO:0005975">
    <property type="term" value="P:carbohydrate metabolic process"/>
    <property type="evidence" value="ECO:0007669"/>
    <property type="project" value="InterPro"/>
</dbReference>
<dbReference type="SMART" id="SM00758">
    <property type="entry name" value="PA14"/>
    <property type="match status" value="1"/>
</dbReference>
<dbReference type="OrthoDB" id="1006965at2"/>
<evidence type="ECO:0000256" key="5">
    <source>
        <dbReference type="ARBA" id="ARBA00023295"/>
    </source>
</evidence>
<evidence type="ECO:0000256" key="4">
    <source>
        <dbReference type="ARBA" id="ARBA00022801"/>
    </source>
</evidence>
<reference evidence="9 10" key="1">
    <citation type="submission" date="2016-11" db="EMBL/GenBank/DDBJ databases">
        <title>Whole Genome Sequencing of Mucilaginibacter polytrichastri RG4-7(T) isolated from the moss sample.</title>
        <authorList>
            <person name="Li Y."/>
        </authorList>
    </citation>
    <scope>NUCLEOTIDE SEQUENCE [LARGE SCALE GENOMIC DNA]</scope>
    <source>
        <strain evidence="9 10">RG4-7</strain>
    </source>
</reference>
<feature type="active site" description="Proton donor" evidence="6">
    <location>
        <position position="341"/>
    </location>
</feature>
<dbReference type="Pfam" id="PF00728">
    <property type="entry name" value="Glyco_hydro_20"/>
    <property type="match status" value="1"/>
</dbReference>
<dbReference type="PANTHER" id="PTHR22600:SF57">
    <property type="entry name" value="BETA-N-ACETYLHEXOSAMINIDASE"/>
    <property type="match status" value="1"/>
</dbReference>
<dbReference type="SUPFAM" id="SSF56988">
    <property type="entry name" value="Anthrax protective antigen"/>
    <property type="match status" value="1"/>
</dbReference>
<sequence length="775" mass="86317">MIKTSLLKFFALSFIVFISIPTKNTFAQSTDRYAGIIPAPVTLTKSPGSFVLSQQTKLVADSVTNKAVLFFAGYLKNKWMLSNQLVANTGGNSAANTIVLTSAGTENLPAEGYRLTITPQQITLAGKGAGLFYGVQTLIQLLPLDRAGSTELPCLTIEDYPRFGYRGLHLDVSRHFFSVEMVKQYIDLMAAYKLNTFHWHLTDDQGWRIEIKKYPKLTTIGSQRAQTVIGNYHDRTPQQYDNIPYGGFYTQDQIRDVVKYASERYINVIPEIEMPGHSEAALSAYPEFGCEPDKQYQAAQTWGVFHDIYCPTDKTFAFLEDVLTEVMELFPSKYIHIGGDEVPKDAWQRSAFCQSMIKRLKLKNEHGLQSYFIQRIEKFVNSKGRSIIGWDEILEGGLAPNATVMSWRGEAGGIEAAKQNHNVIMTPGSGGLYLDNAQGKSDLEPFGIGGYAPLSKTYSYNPTPAALTPAQQKFIIGVQANVWTEYIPTDAKLQYMLLPRLMALSEVAWSPLANKDYNDFLENRLPKQLAMLDKNNINYRVPTAIGAPDSIMVGSALNVVLKSPVAGAKIYYTIDGYTPRETDNVYEHPFTLGVPQDQYRQLQTIVIAPSGRRSVVTKGTIYNRAAFPAIAYQPTKQGLKYLLVSGSLANTDQINTAAAIDTGIAKGFYTADFKKAFKGGFGIIYDGYIRIDNDGKYIFSVKSYDGSALLIDDQMIVSNDNKHSIFERGGEVLLQKGYHRFKVKYFDVGAAGSLQIYWTAPGKIKMDLTPDYLFN</sequence>
<dbReference type="Pfam" id="PF07691">
    <property type="entry name" value="PA14"/>
    <property type="match status" value="1"/>
</dbReference>
<dbReference type="Pfam" id="PF02838">
    <property type="entry name" value="Glyco_hydro_20b"/>
    <property type="match status" value="1"/>
</dbReference>
<evidence type="ECO:0000256" key="6">
    <source>
        <dbReference type="PIRSR" id="PIRSR625705-1"/>
    </source>
</evidence>
<dbReference type="STRING" id="1302689.RG47T_1243"/>
<dbReference type="Gene3D" id="2.60.120.380">
    <property type="match status" value="1"/>
</dbReference>